<dbReference type="EMBL" id="VCGU01000008">
    <property type="protein sequence ID" value="TRY72657.1"/>
    <property type="molecule type" value="Genomic_DNA"/>
</dbReference>
<name>A0A553P4P4_TIGCA</name>
<dbReference type="Gene3D" id="1.25.40.20">
    <property type="entry name" value="Ankyrin repeat-containing domain"/>
    <property type="match status" value="2"/>
</dbReference>
<dbReference type="Pfam" id="PF12796">
    <property type="entry name" value="Ank_2"/>
    <property type="match status" value="1"/>
</dbReference>
<organism evidence="4 5">
    <name type="scientific">Tigriopus californicus</name>
    <name type="common">Marine copepod</name>
    <dbReference type="NCBI Taxonomy" id="6832"/>
    <lineage>
        <taxon>Eukaryota</taxon>
        <taxon>Metazoa</taxon>
        <taxon>Ecdysozoa</taxon>
        <taxon>Arthropoda</taxon>
        <taxon>Crustacea</taxon>
        <taxon>Multicrustacea</taxon>
        <taxon>Hexanauplia</taxon>
        <taxon>Copepoda</taxon>
        <taxon>Harpacticoida</taxon>
        <taxon>Harpacticidae</taxon>
        <taxon>Tigriopus</taxon>
    </lineage>
</organism>
<dbReference type="GO" id="GO:0085020">
    <property type="term" value="P:protein K6-linked ubiquitination"/>
    <property type="evidence" value="ECO:0007669"/>
    <property type="project" value="TreeGrafter"/>
</dbReference>
<dbReference type="PANTHER" id="PTHR24171">
    <property type="entry name" value="ANKYRIN REPEAT DOMAIN-CONTAINING PROTEIN 39-RELATED"/>
    <property type="match status" value="1"/>
</dbReference>
<proteinExistence type="predicted"/>
<accession>A0A553P4P4</accession>
<dbReference type="InterPro" id="IPR002110">
    <property type="entry name" value="Ankyrin_rpt"/>
</dbReference>
<dbReference type="GO" id="GO:0004842">
    <property type="term" value="F:ubiquitin-protein transferase activity"/>
    <property type="evidence" value="ECO:0007669"/>
    <property type="project" value="TreeGrafter"/>
</dbReference>
<keyword evidence="1" id="KW-0677">Repeat</keyword>
<comment type="caution">
    <text evidence="4">The sequence shown here is derived from an EMBL/GenBank/DDBJ whole genome shotgun (WGS) entry which is preliminary data.</text>
</comment>
<sequence>MTWESDLRSALDQNDVDAIQALLAKPQVKKEFDKTKRNITVVGLLNRAIKRNCSAEVFELLVERTANLNGLDNSGVGAIHTAVLSKSLAKIRFLLNRGAEVELRTPEGETVLHLAAKRKDVAEILRALIAHGAKVSLKNGIGRLPIHEAAEFGHPTNVLILIKAGAYLNSVAVDKKRDNFVTPLHLAVRFRHPETTKVLLQYGANPNEEGRYEKYHGSVFDFAKQMFQMPEHKDSVGEIVAILGHWRRNLKQIRLKYDVGPERRSRSQ</sequence>
<dbReference type="SMART" id="SM00248">
    <property type="entry name" value="ANK"/>
    <property type="match status" value="4"/>
</dbReference>
<reference evidence="4 5" key="1">
    <citation type="journal article" date="2018" name="Nat. Ecol. Evol.">
        <title>Genomic signatures of mitonuclear coevolution across populations of Tigriopus californicus.</title>
        <authorList>
            <person name="Barreto F.S."/>
            <person name="Watson E.T."/>
            <person name="Lima T.G."/>
            <person name="Willett C.S."/>
            <person name="Edmands S."/>
            <person name="Li W."/>
            <person name="Burton R.S."/>
        </authorList>
    </citation>
    <scope>NUCLEOTIDE SEQUENCE [LARGE SCALE GENOMIC DNA]</scope>
    <source>
        <strain evidence="4 5">San Diego</strain>
    </source>
</reference>
<feature type="repeat" description="ANK" evidence="3">
    <location>
        <begin position="107"/>
        <end position="140"/>
    </location>
</feature>
<gene>
    <name evidence="4" type="ORF">TCAL_01159</name>
</gene>
<dbReference type="STRING" id="6832.A0A553P4P4"/>
<evidence type="ECO:0000313" key="4">
    <source>
        <dbReference type="EMBL" id="TRY72657.1"/>
    </source>
</evidence>
<dbReference type="Pfam" id="PF00023">
    <property type="entry name" value="Ank"/>
    <property type="match status" value="1"/>
</dbReference>
<dbReference type="GO" id="GO:0031436">
    <property type="term" value="C:BRCA1-BARD1 complex"/>
    <property type="evidence" value="ECO:0007669"/>
    <property type="project" value="TreeGrafter"/>
</dbReference>
<feature type="repeat" description="ANK" evidence="3">
    <location>
        <begin position="141"/>
        <end position="173"/>
    </location>
</feature>
<dbReference type="PANTHER" id="PTHR24171:SF8">
    <property type="entry name" value="BRCA1-ASSOCIATED RING DOMAIN PROTEIN 1"/>
    <property type="match status" value="1"/>
</dbReference>
<dbReference type="OMA" id="MARRRWC"/>
<evidence type="ECO:0000256" key="2">
    <source>
        <dbReference type="ARBA" id="ARBA00023043"/>
    </source>
</evidence>
<evidence type="ECO:0000256" key="3">
    <source>
        <dbReference type="PROSITE-ProRule" id="PRU00023"/>
    </source>
</evidence>
<dbReference type="Proteomes" id="UP000318571">
    <property type="component" value="Chromosome 7"/>
</dbReference>
<dbReference type="PROSITE" id="PS50088">
    <property type="entry name" value="ANK_REPEAT"/>
    <property type="match status" value="4"/>
</dbReference>
<feature type="repeat" description="ANK" evidence="3">
    <location>
        <begin position="179"/>
        <end position="211"/>
    </location>
</feature>
<evidence type="ECO:0000313" key="5">
    <source>
        <dbReference type="Proteomes" id="UP000318571"/>
    </source>
</evidence>
<dbReference type="InterPro" id="IPR036770">
    <property type="entry name" value="Ankyrin_rpt-contain_sf"/>
</dbReference>
<feature type="repeat" description="ANK" evidence="3">
    <location>
        <begin position="74"/>
        <end position="106"/>
    </location>
</feature>
<dbReference type="SUPFAM" id="SSF48403">
    <property type="entry name" value="Ankyrin repeat"/>
    <property type="match status" value="1"/>
</dbReference>
<keyword evidence="5" id="KW-1185">Reference proteome</keyword>
<dbReference type="AlphaFoldDB" id="A0A553P4P4"/>
<dbReference type="GO" id="GO:0070531">
    <property type="term" value="C:BRCA1-A complex"/>
    <property type="evidence" value="ECO:0007669"/>
    <property type="project" value="TreeGrafter"/>
</dbReference>
<keyword evidence="2 3" id="KW-0040">ANK repeat</keyword>
<evidence type="ECO:0000256" key="1">
    <source>
        <dbReference type="ARBA" id="ARBA00022737"/>
    </source>
</evidence>
<protein>
    <submittedName>
        <fullName evidence="4">Uncharacterized protein</fullName>
    </submittedName>
</protein>
<dbReference type="PROSITE" id="PS50297">
    <property type="entry name" value="ANK_REP_REGION"/>
    <property type="match status" value="3"/>
</dbReference>